<feature type="chain" id="PRO_5019233840" evidence="1">
    <location>
        <begin position="23"/>
        <end position="401"/>
    </location>
</feature>
<name>A0A449I2R1_9BACE</name>
<dbReference type="EMBL" id="CAACYH010000004">
    <property type="protein sequence ID" value="VFB13696.1"/>
    <property type="molecule type" value="Genomic_DNA"/>
</dbReference>
<keyword evidence="2" id="KW-0449">Lipoprotein</keyword>
<sequence>MRILLSCTILILFMSLLVLSCASDETNNEYEGVNRVYLTIIGEKLRLEEEKDTPLTIEVEMTNALKEDLELTFAVLNDEKGVIRLENNPVTIQTGETKGRFTVRSNCKGILTQDAHFRIGFQQLPAGMQLDQELLLLVEPDPAFAELNEAQKTLIASYKTKYGIDLMQWMGLISCHTKVMSPVSERSINFAKAFTKEFDGQTVITLSEKATEEQPVLKMTNNPLGLNPYMEWVLQRETVFNDEYWFAPGSSPAYAAITELLKWNKQNPGIFSMTLDDIRLTDISEETASFEVLGTKKSWSGDDVPTIPFVYSFSPWEKQKQLIAEGNLVAKELKWADGTSDPDYYLMTYSVLKADDGIDETDFIPAKGKIDFKNRKMTFQFSMSHSLADGYTRVYVTYEKK</sequence>
<dbReference type="RefSeq" id="WP_234878092.1">
    <property type="nucleotide sequence ID" value="NZ_CAACYH010000004.1"/>
</dbReference>
<evidence type="ECO:0000313" key="2">
    <source>
        <dbReference type="EMBL" id="VFB13696.1"/>
    </source>
</evidence>
<organism evidence="2 3">
    <name type="scientific">Prevotella heparinolytica</name>
    <dbReference type="NCBI Taxonomy" id="28113"/>
    <lineage>
        <taxon>Bacteria</taxon>
        <taxon>Pseudomonadati</taxon>
        <taxon>Bacteroidota</taxon>
        <taxon>Bacteroidia</taxon>
        <taxon>Bacteroidales</taxon>
        <taxon>Bacteroidaceae</taxon>
        <taxon>Bacteroides</taxon>
    </lineage>
</organism>
<protein>
    <submittedName>
        <fullName evidence="2">Lipoprotein</fullName>
    </submittedName>
</protein>
<dbReference type="AlphaFoldDB" id="A0A449I2R1"/>
<dbReference type="InterPro" id="IPR032562">
    <property type="entry name" value="DUF4929"/>
</dbReference>
<dbReference type="Proteomes" id="UP000396835">
    <property type="component" value="Unassembled WGS sequence"/>
</dbReference>
<proteinExistence type="predicted"/>
<dbReference type="PROSITE" id="PS51257">
    <property type="entry name" value="PROKAR_LIPOPROTEIN"/>
    <property type="match status" value="1"/>
</dbReference>
<evidence type="ECO:0000256" key="1">
    <source>
        <dbReference type="SAM" id="SignalP"/>
    </source>
</evidence>
<dbReference type="Pfam" id="PF16283">
    <property type="entry name" value="DUF4929"/>
    <property type="match status" value="1"/>
</dbReference>
<gene>
    <name evidence="2" type="ORF">NCTC7812_01224</name>
</gene>
<keyword evidence="1" id="KW-0732">Signal</keyword>
<evidence type="ECO:0000313" key="3">
    <source>
        <dbReference type="Proteomes" id="UP000396835"/>
    </source>
</evidence>
<accession>A0A449I2R1</accession>
<reference evidence="2 3" key="1">
    <citation type="submission" date="2019-02" db="EMBL/GenBank/DDBJ databases">
        <authorList>
            <consortium name="Pathogen Informatics"/>
        </authorList>
    </citation>
    <scope>NUCLEOTIDE SEQUENCE [LARGE SCALE GENOMIC DNA]</scope>
    <source>
        <strain evidence="2 3">3012STDY7078512</strain>
    </source>
</reference>
<feature type="signal peptide" evidence="1">
    <location>
        <begin position="1"/>
        <end position="22"/>
    </location>
</feature>